<dbReference type="Gene3D" id="3.10.50.40">
    <property type="match status" value="1"/>
</dbReference>
<dbReference type="SUPFAM" id="SSF54534">
    <property type="entry name" value="FKBP-like"/>
    <property type="match status" value="1"/>
</dbReference>
<evidence type="ECO:0000313" key="2">
    <source>
        <dbReference type="EMBL" id="EJX01276.1"/>
    </source>
</evidence>
<organism evidence="2">
    <name type="scientific">gut metagenome</name>
    <dbReference type="NCBI Taxonomy" id="749906"/>
    <lineage>
        <taxon>unclassified sequences</taxon>
        <taxon>metagenomes</taxon>
        <taxon>organismal metagenomes</taxon>
    </lineage>
</organism>
<gene>
    <name evidence="2" type="ORF">EVA_10624</name>
</gene>
<dbReference type="InterPro" id="IPR046357">
    <property type="entry name" value="PPIase_dom_sf"/>
</dbReference>
<protein>
    <submittedName>
        <fullName evidence="2">PPIC-type PPIASE domain protein</fullName>
    </submittedName>
</protein>
<evidence type="ECO:0000259" key="1">
    <source>
        <dbReference type="PROSITE" id="PS50198"/>
    </source>
</evidence>
<dbReference type="AlphaFoldDB" id="J9CMF0"/>
<dbReference type="PROSITE" id="PS50198">
    <property type="entry name" value="PPIC_PPIASE_2"/>
    <property type="match status" value="1"/>
</dbReference>
<dbReference type="InterPro" id="IPR000297">
    <property type="entry name" value="PPIase_PpiC"/>
</dbReference>
<comment type="caution">
    <text evidence="2">The sequence shown here is derived from an EMBL/GenBank/DDBJ whole genome shotgun (WGS) entry which is preliminary data.</text>
</comment>
<dbReference type="EMBL" id="AMCI01003020">
    <property type="protein sequence ID" value="EJX01276.1"/>
    <property type="molecule type" value="Genomic_DNA"/>
</dbReference>
<reference evidence="2" key="1">
    <citation type="journal article" date="2012" name="PLoS ONE">
        <title>Gene sets for utilization of primary and secondary nutrition supplies in the distal gut of endangered iberian lynx.</title>
        <authorList>
            <person name="Alcaide M."/>
            <person name="Messina E."/>
            <person name="Richter M."/>
            <person name="Bargiela R."/>
            <person name="Peplies J."/>
            <person name="Huws S.A."/>
            <person name="Newbold C.J."/>
            <person name="Golyshin P.N."/>
            <person name="Simon M.A."/>
            <person name="Lopez G."/>
            <person name="Yakimov M.M."/>
            <person name="Ferrer M."/>
        </authorList>
    </citation>
    <scope>NUCLEOTIDE SEQUENCE</scope>
</reference>
<dbReference type="GO" id="GO:0003755">
    <property type="term" value="F:peptidyl-prolyl cis-trans isomerase activity"/>
    <property type="evidence" value="ECO:0007669"/>
    <property type="project" value="InterPro"/>
</dbReference>
<feature type="domain" description="PpiC" evidence="1">
    <location>
        <begin position="92"/>
        <end position="187"/>
    </location>
</feature>
<name>J9CMF0_9ZZZZ</name>
<dbReference type="PANTHER" id="PTHR47245:SF2">
    <property type="entry name" value="PEPTIDYL-PROLYL CIS-TRANS ISOMERASE HP_0175-RELATED"/>
    <property type="match status" value="1"/>
</dbReference>
<dbReference type="Pfam" id="PF00639">
    <property type="entry name" value="Rotamase"/>
    <property type="match status" value="1"/>
</dbReference>
<accession>J9CMF0</accession>
<dbReference type="InterPro" id="IPR050245">
    <property type="entry name" value="PrsA_foldase"/>
</dbReference>
<proteinExistence type="predicted"/>
<dbReference type="PANTHER" id="PTHR47245">
    <property type="entry name" value="PEPTIDYLPROLYL ISOMERASE"/>
    <property type="match status" value="1"/>
</dbReference>
<sequence>MKNLVFLFLLACSVGWVKAQQHALWLSVEADPVLNKELNTMCQRELSFKLAEAKRLGLDTLPMFRDCLEMYRKQLAYKHWMPSERSETISQEPRVKIRQVLFSLPQNLSMYRVQQAQLRMDSLAAALAHGMLFEDCVKRFSDEKQDRWIGRLEVSAELEEVAFGLQPGEVSKPFFTPEGICLVKVLDRRVFPVDRQKQACEKTRQKWVDELKTNYQFTAYASAMNQWLSSGKAVGNLFSLRGRVYTAVELKRFANSYPAGRLKQLDAFIQKSVLDLAYATMEEDDPSVSSALQEYGDSLLVREVCKRKLEAEGLCNEDALQTYFAMHQAKYQWKTPHYHAVVIHATNKRVAKQVRKFFKNLSPNEWKEAVRLIFDAQKQSEVLVEEGVFASGDNIYVDDVFFKRKRALPIVSHPITKVVGKEMKGPLDYREVRAEVWRDLLADFEKRWMDESKYSMVEIHQEVLKTVKSHRCN</sequence>